<feature type="chain" id="PRO_5045605318" evidence="2">
    <location>
        <begin position="17"/>
        <end position="177"/>
    </location>
</feature>
<dbReference type="InterPro" id="IPR025232">
    <property type="entry name" value="DUF4174"/>
</dbReference>
<keyword evidence="1 2" id="KW-0732">Signal</keyword>
<keyword evidence="5" id="KW-1185">Reference proteome</keyword>
<name>A0ABT8D2M0_9RHOB</name>
<reference evidence="5" key="1">
    <citation type="journal article" date="2019" name="Int. J. Syst. Evol. Microbiol.">
        <title>The Global Catalogue of Microorganisms (GCM) 10K type strain sequencing project: providing services to taxonomists for standard genome sequencing and annotation.</title>
        <authorList>
            <consortium name="The Broad Institute Genomics Platform"/>
            <consortium name="The Broad Institute Genome Sequencing Center for Infectious Disease"/>
            <person name="Wu L."/>
            <person name="Ma J."/>
        </authorList>
    </citation>
    <scope>NUCLEOTIDE SEQUENCE [LARGE SCALE GENOMIC DNA]</scope>
    <source>
        <strain evidence="5">CECT 8482</strain>
    </source>
</reference>
<comment type="caution">
    <text evidence="4">The sequence shown here is derived from an EMBL/GenBank/DDBJ whole genome shotgun (WGS) entry which is preliminary data.</text>
</comment>
<evidence type="ECO:0000256" key="2">
    <source>
        <dbReference type="SAM" id="SignalP"/>
    </source>
</evidence>
<evidence type="ECO:0000313" key="5">
    <source>
        <dbReference type="Proteomes" id="UP001243846"/>
    </source>
</evidence>
<protein>
    <submittedName>
        <fullName evidence="4">DUF4174 domain-containing protein</fullName>
    </submittedName>
</protein>
<dbReference type="EMBL" id="JAUFRC010000001">
    <property type="protein sequence ID" value="MDN3711063.1"/>
    <property type="molecule type" value="Genomic_DNA"/>
</dbReference>
<organism evidence="4 5">
    <name type="scientific">Paracoccus cavernae</name>
    <dbReference type="NCBI Taxonomy" id="1571207"/>
    <lineage>
        <taxon>Bacteria</taxon>
        <taxon>Pseudomonadati</taxon>
        <taxon>Pseudomonadota</taxon>
        <taxon>Alphaproteobacteria</taxon>
        <taxon>Rhodobacterales</taxon>
        <taxon>Paracoccaceae</taxon>
        <taxon>Paracoccus</taxon>
    </lineage>
</organism>
<dbReference type="Proteomes" id="UP001243846">
    <property type="component" value="Unassembled WGS sequence"/>
</dbReference>
<evidence type="ECO:0000256" key="1">
    <source>
        <dbReference type="ARBA" id="ARBA00022729"/>
    </source>
</evidence>
<accession>A0ABT8D2M0</accession>
<proteinExistence type="predicted"/>
<evidence type="ECO:0000259" key="3">
    <source>
        <dbReference type="Pfam" id="PF13778"/>
    </source>
</evidence>
<sequence length="177" mass="18907">MKFSRLILLAAVPLVAAMGGQPDAGRAGSGYVRPDLGAQSATDAGIDPVEAPLAQGALEVVDAAGVEPGAYLWQARPVVVFADSADDPAFRTQMRMIEAEPAGLVARDVVVITDTDPAANSSWRRSLRPEGFSLVVLDKDGQVKQRKPAPWSVREISRAIDKTPLRRQEIGRARVLP</sequence>
<dbReference type="RefSeq" id="WP_377685362.1">
    <property type="nucleotide sequence ID" value="NZ_JBHMDZ010000009.1"/>
</dbReference>
<feature type="signal peptide" evidence="2">
    <location>
        <begin position="1"/>
        <end position="16"/>
    </location>
</feature>
<gene>
    <name evidence="4" type="ORF">QWZ10_03130</name>
</gene>
<evidence type="ECO:0000313" key="4">
    <source>
        <dbReference type="EMBL" id="MDN3711063.1"/>
    </source>
</evidence>
<dbReference type="Pfam" id="PF13778">
    <property type="entry name" value="DUF4174"/>
    <property type="match status" value="1"/>
</dbReference>
<feature type="domain" description="DUF4174" evidence="3">
    <location>
        <begin position="71"/>
        <end position="169"/>
    </location>
</feature>